<feature type="region of interest" description="Disordered" evidence="13">
    <location>
        <begin position="469"/>
        <end position="497"/>
    </location>
</feature>
<evidence type="ECO:0000256" key="7">
    <source>
        <dbReference type="ARBA" id="ARBA00022723"/>
    </source>
</evidence>
<dbReference type="EMBL" id="JAIHNG010000070">
    <property type="protein sequence ID" value="KAI5961946.1"/>
    <property type="molecule type" value="Genomic_DNA"/>
</dbReference>
<dbReference type="PANTHER" id="PTHR46200">
    <property type="entry name" value="GATOR COMPLEX PROTEIN WDR24"/>
    <property type="match status" value="1"/>
</dbReference>
<keyword evidence="10" id="KW-0862">Zinc</keyword>
<evidence type="ECO:0000256" key="11">
    <source>
        <dbReference type="PROSITE-ProRule" id="PRU00175"/>
    </source>
</evidence>
<evidence type="ECO:0000313" key="15">
    <source>
        <dbReference type="EMBL" id="KAI5961946.1"/>
    </source>
</evidence>
<keyword evidence="8" id="KW-0677">Repeat</keyword>
<dbReference type="AlphaFoldDB" id="A0AAD5BGQ1"/>
<feature type="region of interest" description="Disordered" evidence="13">
    <location>
        <begin position="550"/>
        <end position="570"/>
    </location>
</feature>
<evidence type="ECO:0000313" key="16">
    <source>
        <dbReference type="Proteomes" id="UP001204833"/>
    </source>
</evidence>
<evidence type="ECO:0000256" key="13">
    <source>
        <dbReference type="SAM" id="MobiDB-lite"/>
    </source>
</evidence>
<dbReference type="PANTHER" id="PTHR46200:SF1">
    <property type="entry name" value="GATOR COMPLEX PROTEIN WDR24"/>
    <property type="match status" value="1"/>
</dbReference>
<proteinExistence type="inferred from homology"/>
<evidence type="ECO:0000256" key="9">
    <source>
        <dbReference type="ARBA" id="ARBA00022771"/>
    </source>
</evidence>
<evidence type="ECO:0000256" key="5">
    <source>
        <dbReference type="ARBA" id="ARBA00022554"/>
    </source>
</evidence>
<keyword evidence="9 11" id="KW-0863">Zinc-finger</keyword>
<dbReference type="GO" id="GO:0008270">
    <property type="term" value="F:zinc ion binding"/>
    <property type="evidence" value="ECO:0007669"/>
    <property type="project" value="UniProtKB-KW"/>
</dbReference>
<feature type="compositionally biased region" description="Polar residues" evidence="13">
    <location>
        <begin position="550"/>
        <end position="560"/>
    </location>
</feature>
<dbReference type="CDD" id="cd16488">
    <property type="entry name" value="mRING-H2-C3H3C2_Mio-like"/>
    <property type="match status" value="1"/>
</dbReference>
<dbReference type="PROSITE" id="PS50294">
    <property type="entry name" value="WD_REPEATS_REGION"/>
    <property type="match status" value="1"/>
</dbReference>
<dbReference type="SUPFAM" id="SSF50978">
    <property type="entry name" value="WD40 repeat-like"/>
    <property type="match status" value="1"/>
</dbReference>
<keyword evidence="7" id="KW-0479">Metal-binding</keyword>
<dbReference type="InterPro" id="IPR019775">
    <property type="entry name" value="WD40_repeat_CS"/>
</dbReference>
<dbReference type="Pfam" id="PF00400">
    <property type="entry name" value="WD40"/>
    <property type="match status" value="2"/>
</dbReference>
<keyword evidence="5" id="KW-0926">Vacuole</keyword>
<feature type="repeat" description="WD" evidence="12">
    <location>
        <begin position="274"/>
        <end position="315"/>
    </location>
</feature>
<comment type="caution">
    <text evidence="15">The sequence shown here is derived from an EMBL/GenBank/DDBJ whole genome shotgun (WGS) entry which is preliminary data.</text>
</comment>
<evidence type="ECO:0000256" key="3">
    <source>
        <dbReference type="ARBA" id="ARBA00008863"/>
    </source>
</evidence>
<dbReference type="GO" id="GO:0061700">
    <property type="term" value="C:GATOR2 complex"/>
    <property type="evidence" value="ECO:0007669"/>
    <property type="project" value="TreeGrafter"/>
</dbReference>
<dbReference type="GO" id="GO:0016239">
    <property type="term" value="P:positive regulation of macroautophagy"/>
    <property type="evidence" value="ECO:0007669"/>
    <property type="project" value="TreeGrafter"/>
</dbReference>
<feature type="repeat" description="WD" evidence="12">
    <location>
        <begin position="175"/>
        <end position="210"/>
    </location>
</feature>
<evidence type="ECO:0000256" key="1">
    <source>
        <dbReference type="ARBA" id="ARBA00002738"/>
    </source>
</evidence>
<dbReference type="InterPro" id="IPR036322">
    <property type="entry name" value="WD40_repeat_dom_sf"/>
</dbReference>
<dbReference type="Pfam" id="PF17120">
    <property type="entry name" value="zf-RING_16"/>
    <property type="match status" value="1"/>
</dbReference>
<dbReference type="InterPro" id="IPR037590">
    <property type="entry name" value="WDR24"/>
</dbReference>
<feature type="compositionally biased region" description="Basic and acidic residues" evidence="13">
    <location>
        <begin position="734"/>
        <end position="743"/>
    </location>
</feature>
<evidence type="ECO:0000256" key="10">
    <source>
        <dbReference type="ARBA" id="ARBA00022833"/>
    </source>
</evidence>
<dbReference type="GO" id="GO:1904263">
    <property type="term" value="P:positive regulation of TORC1 signaling"/>
    <property type="evidence" value="ECO:0007669"/>
    <property type="project" value="TreeGrafter"/>
</dbReference>
<evidence type="ECO:0000256" key="12">
    <source>
        <dbReference type="PROSITE-ProRule" id="PRU00221"/>
    </source>
</evidence>
<feature type="compositionally biased region" description="Low complexity" evidence="13">
    <location>
        <begin position="32"/>
        <end position="47"/>
    </location>
</feature>
<comment type="function">
    <text evidence="1">May be involved in a process influencing telomere capping.</text>
</comment>
<dbReference type="GO" id="GO:0005829">
    <property type="term" value="C:cytosol"/>
    <property type="evidence" value="ECO:0007669"/>
    <property type="project" value="TreeGrafter"/>
</dbReference>
<comment type="subcellular location">
    <subcellularLocation>
        <location evidence="2">Vacuole</location>
    </subcellularLocation>
</comment>
<dbReference type="Proteomes" id="UP001204833">
    <property type="component" value="Unassembled WGS sequence"/>
</dbReference>
<dbReference type="InterPro" id="IPR001680">
    <property type="entry name" value="WD40_rpt"/>
</dbReference>
<organism evidence="15 16">
    <name type="scientific">Candida theae</name>
    <dbReference type="NCBI Taxonomy" id="1198502"/>
    <lineage>
        <taxon>Eukaryota</taxon>
        <taxon>Fungi</taxon>
        <taxon>Dikarya</taxon>
        <taxon>Ascomycota</taxon>
        <taxon>Saccharomycotina</taxon>
        <taxon>Pichiomycetes</taxon>
        <taxon>Debaryomycetaceae</taxon>
        <taxon>Candida/Lodderomyces clade</taxon>
        <taxon>Candida</taxon>
    </lineage>
</organism>
<evidence type="ECO:0000256" key="6">
    <source>
        <dbReference type="ARBA" id="ARBA00022574"/>
    </source>
</evidence>
<feature type="domain" description="RING-type" evidence="14">
    <location>
        <begin position="971"/>
        <end position="1011"/>
    </location>
</feature>
<accession>A0AAD5BGQ1</accession>
<dbReference type="Gene3D" id="2.130.10.10">
    <property type="entry name" value="YVTN repeat-like/Quinoprotein amine dehydrogenase"/>
    <property type="match status" value="1"/>
</dbReference>
<feature type="region of interest" description="Disordered" evidence="13">
    <location>
        <begin position="723"/>
        <end position="759"/>
    </location>
</feature>
<keyword evidence="16" id="KW-1185">Reference proteome</keyword>
<keyword evidence="6 12" id="KW-0853">WD repeat</keyword>
<dbReference type="InterPro" id="IPR049566">
    <property type="entry name" value="WDR59_RTC1-like_RING_Znf"/>
</dbReference>
<name>A0AAD5BGQ1_9ASCO</name>
<dbReference type="GeneID" id="76149633"/>
<comment type="similarity">
    <text evidence="3">Belongs to the WD repeat RTC1 family.</text>
</comment>
<feature type="compositionally biased region" description="Basic and acidic residues" evidence="13">
    <location>
        <begin position="474"/>
        <end position="483"/>
    </location>
</feature>
<gene>
    <name evidence="15" type="ORF">KGF57_001574</name>
</gene>
<dbReference type="RefSeq" id="XP_051609920.1">
    <property type="nucleotide sequence ID" value="XM_051750793.1"/>
</dbReference>
<dbReference type="SMART" id="SM00320">
    <property type="entry name" value="WD40"/>
    <property type="match status" value="3"/>
</dbReference>
<dbReference type="PROSITE" id="PS50082">
    <property type="entry name" value="WD_REPEATS_2"/>
    <property type="match status" value="2"/>
</dbReference>
<evidence type="ECO:0000256" key="2">
    <source>
        <dbReference type="ARBA" id="ARBA00004116"/>
    </source>
</evidence>
<feature type="compositionally biased region" description="Polar residues" evidence="13">
    <location>
        <begin position="723"/>
        <end position="733"/>
    </location>
</feature>
<dbReference type="InterPro" id="IPR015943">
    <property type="entry name" value="WD40/YVTN_repeat-like_dom_sf"/>
</dbReference>
<dbReference type="PROSITE" id="PS50089">
    <property type="entry name" value="ZF_RING_2"/>
    <property type="match status" value="1"/>
</dbReference>
<sequence>MKYHSMSQSSQGQYKLAKFAFNIYGSLGTPQSNESVSPSSSLNSRNSKQLPAHFGDKVDQKPVFTCERETQALSQLNVGVQVSNYNTGNDIRHHAVVGGKNYLRLLCMNEDQSRVLQEINLLDTKSIYTSRASNKLNNINTIRTRSNTVACGLANGAILVYKVSPTGQSKLQTRFTEHKRSINSLDFIDSENVLVSGSQDGSMKLWDLRTSVTKPVLSLHAALHNDPIRACQYSPHSAVRNKICILSVHDSGALCKFDLRSNLSSNAQTPDRKWTLHSGPVLSLNIHPEKEYVATGGRDQKICIFNYSDSQSSTRTTPESMINTYGSILKVRWSPYSNHSQKRGEFNDRSASTLSNYDIACSYLNDDPTITTFNLNRKYIPKRIVHSYERRPVSNFVWAHNEDHCHKIWALTKSNVFTTYNLDSQRDPDVSRPLEDLNSIAMTWDSNDNFMMVNQDKYHLGYGEEFGTEVYDSGDERSHHNDHDDTELSASSLGASPVEKPSLIRSYSYNPMSQLGAKSPPPISRHMNSFEPPNSSGSVYGARRPVLTKNPSQESLTSFGSAPPPASAIRARKGSKTTTPFYSPYVVPVALPLPSSDGYIHHTLSNGYLMSVPDGFGVYDVCIFNSNVANGVGLHRTCQVWKMLAENLPSGLTSPKQYIEEPVEATVDPQQQTNSSSHIDQSIQSDLGNVIGSFNSNSTHTNHFGNSLGRSPSDSVSHYIASSAKNSRTNSFTRVRDAHEDVQSQHSRSRPISIKSEKQLTDFQRENVDLMSAAFPTSSPNSSGSPNFSNSVGSISKSPRDAMSSKLQPQDPTVGKLPGGNEEKVSEVFSVHSKLSASLNSDKERVWSFQNLLRKSLDYAQLQGDIVFCSVVGLLFYETTTVITKEECLDWLSMYIDILQKKQQFVIATNVINSAPLELQQELTKRYTSDLIRLYCSFCSKLLVNEESKHNGKGEFGYWYCDSCRKMQSNCIYCNEPSKGLVVLVSLKCGHRGHYGCLKEWFVDGGNSECPGGCDYNVLSA</sequence>
<dbReference type="InterPro" id="IPR001841">
    <property type="entry name" value="Znf_RING"/>
</dbReference>
<reference evidence="15 16" key="1">
    <citation type="journal article" date="2022" name="DNA Res.">
        <title>Genome analysis of five recently described species of the CUG-Ser clade uncovers Candida theae as a new hybrid lineage with pathogenic potential in the Candida parapsilosis species complex.</title>
        <authorList>
            <person name="Mixao V."/>
            <person name="Del Olmo V."/>
            <person name="Hegedusova E."/>
            <person name="Saus E."/>
            <person name="Pryszcz L."/>
            <person name="Cillingova A."/>
            <person name="Nosek J."/>
            <person name="Gabaldon T."/>
        </authorList>
    </citation>
    <scope>NUCLEOTIDE SEQUENCE [LARGE SCALE GENOMIC DNA]</scope>
    <source>
        <strain evidence="15 16">CBS 12239</strain>
    </source>
</reference>
<feature type="compositionally biased region" description="Low complexity" evidence="13">
    <location>
        <begin position="775"/>
        <end position="794"/>
    </location>
</feature>
<evidence type="ECO:0000256" key="4">
    <source>
        <dbReference type="ARBA" id="ARBA00015098"/>
    </source>
</evidence>
<feature type="region of interest" description="Disordered" evidence="13">
    <location>
        <begin position="32"/>
        <end position="54"/>
    </location>
</feature>
<protein>
    <recommendedName>
        <fullName evidence="4">Restriction of telomere capping protein 1</fullName>
    </recommendedName>
</protein>
<evidence type="ECO:0000256" key="8">
    <source>
        <dbReference type="ARBA" id="ARBA00022737"/>
    </source>
</evidence>
<evidence type="ECO:0000259" key="14">
    <source>
        <dbReference type="PROSITE" id="PS50089"/>
    </source>
</evidence>
<feature type="region of interest" description="Disordered" evidence="13">
    <location>
        <begin position="773"/>
        <end position="821"/>
    </location>
</feature>
<dbReference type="GO" id="GO:0005774">
    <property type="term" value="C:vacuolar membrane"/>
    <property type="evidence" value="ECO:0007669"/>
    <property type="project" value="TreeGrafter"/>
</dbReference>
<dbReference type="PROSITE" id="PS00678">
    <property type="entry name" value="WD_REPEATS_1"/>
    <property type="match status" value="1"/>
</dbReference>